<evidence type="ECO:0000313" key="2">
    <source>
        <dbReference type="EMBL" id="JAE35365.1"/>
    </source>
</evidence>
<feature type="region of interest" description="Disordered" evidence="1">
    <location>
        <begin position="1"/>
        <end position="77"/>
    </location>
</feature>
<sequence length="134" mass="15110">MSGMFSVAEASAAATPPSSRRPAKNPSSASASSWRRDERNSLMSRAHGLDRTSRQETTKAAARASISERRRRSQATTQWSCCCYGQNRINNSPFIFSAAFFRRPIGGAVRVTRWNPLCERKEKRKRSERRGKND</sequence>
<feature type="compositionally biased region" description="Basic and acidic residues" evidence="1">
    <location>
        <begin position="47"/>
        <end position="57"/>
    </location>
</feature>
<reference evidence="2" key="2">
    <citation type="journal article" date="2015" name="Data Brief">
        <title>Shoot transcriptome of the giant reed, Arundo donax.</title>
        <authorList>
            <person name="Barrero R.A."/>
            <person name="Guerrero F.D."/>
            <person name="Moolhuijzen P."/>
            <person name="Goolsby J.A."/>
            <person name="Tidwell J."/>
            <person name="Bellgard S.E."/>
            <person name="Bellgard M.I."/>
        </authorList>
    </citation>
    <scope>NUCLEOTIDE SEQUENCE</scope>
    <source>
        <tissue evidence="2">Shoot tissue taken approximately 20 cm above the soil surface</tissue>
    </source>
</reference>
<protein>
    <submittedName>
        <fullName evidence="2">Uncharacterized protein</fullName>
    </submittedName>
</protein>
<proteinExistence type="predicted"/>
<accession>A0A0A9HDV5</accession>
<feature type="compositionally biased region" description="Low complexity" evidence="1">
    <location>
        <begin position="8"/>
        <end position="33"/>
    </location>
</feature>
<reference evidence="2" key="1">
    <citation type="submission" date="2014-09" db="EMBL/GenBank/DDBJ databases">
        <authorList>
            <person name="Magalhaes I.L.F."/>
            <person name="Oliveira U."/>
            <person name="Santos F.R."/>
            <person name="Vidigal T.H.D.A."/>
            <person name="Brescovit A.D."/>
            <person name="Santos A.J."/>
        </authorList>
    </citation>
    <scope>NUCLEOTIDE SEQUENCE</scope>
    <source>
        <tissue evidence="2">Shoot tissue taken approximately 20 cm above the soil surface</tissue>
    </source>
</reference>
<organism evidence="2">
    <name type="scientific">Arundo donax</name>
    <name type="common">Giant reed</name>
    <name type="synonym">Donax arundinaceus</name>
    <dbReference type="NCBI Taxonomy" id="35708"/>
    <lineage>
        <taxon>Eukaryota</taxon>
        <taxon>Viridiplantae</taxon>
        <taxon>Streptophyta</taxon>
        <taxon>Embryophyta</taxon>
        <taxon>Tracheophyta</taxon>
        <taxon>Spermatophyta</taxon>
        <taxon>Magnoliopsida</taxon>
        <taxon>Liliopsida</taxon>
        <taxon>Poales</taxon>
        <taxon>Poaceae</taxon>
        <taxon>PACMAD clade</taxon>
        <taxon>Arundinoideae</taxon>
        <taxon>Arundineae</taxon>
        <taxon>Arundo</taxon>
    </lineage>
</organism>
<dbReference type="AlphaFoldDB" id="A0A0A9HDV5"/>
<name>A0A0A9HDV5_ARUDO</name>
<dbReference type="EMBL" id="GBRH01162531">
    <property type="protein sequence ID" value="JAE35365.1"/>
    <property type="molecule type" value="Transcribed_RNA"/>
</dbReference>
<evidence type="ECO:0000256" key="1">
    <source>
        <dbReference type="SAM" id="MobiDB-lite"/>
    </source>
</evidence>